<name>A0AAD2CI14_9STRA</name>
<feature type="region of interest" description="Disordered" evidence="1">
    <location>
        <begin position="250"/>
        <end position="272"/>
    </location>
</feature>
<protein>
    <recommendedName>
        <fullName evidence="4">Sulfotransferase domain-containing protein</fullName>
    </recommendedName>
</protein>
<proteinExistence type="predicted"/>
<evidence type="ECO:0000256" key="1">
    <source>
        <dbReference type="SAM" id="MobiDB-lite"/>
    </source>
</evidence>
<evidence type="ECO:0000313" key="2">
    <source>
        <dbReference type="EMBL" id="CAJ1934715.1"/>
    </source>
</evidence>
<comment type="caution">
    <text evidence="2">The sequence shown here is derived from an EMBL/GenBank/DDBJ whole genome shotgun (WGS) entry which is preliminary data.</text>
</comment>
<feature type="compositionally biased region" description="Low complexity" evidence="1">
    <location>
        <begin position="7"/>
        <end position="20"/>
    </location>
</feature>
<dbReference type="AlphaFoldDB" id="A0AAD2CI14"/>
<organism evidence="2 3">
    <name type="scientific">Cylindrotheca closterium</name>
    <dbReference type="NCBI Taxonomy" id="2856"/>
    <lineage>
        <taxon>Eukaryota</taxon>
        <taxon>Sar</taxon>
        <taxon>Stramenopiles</taxon>
        <taxon>Ochrophyta</taxon>
        <taxon>Bacillariophyta</taxon>
        <taxon>Bacillariophyceae</taxon>
        <taxon>Bacillariophycidae</taxon>
        <taxon>Bacillariales</taxon>
        <taxon>Bacillariaceae</taxon>
        <taxon>Cylindrotheca</taxon>
    </lineage>
</organism>
<feature type="region of interest" description="Disordered" evidence="1">
    <location>
        <begin position="1"/>
        <end position="38"/>
    </location>
</feature>
<sequence length="375" mass="42806">MDRRSPRSSPSSSPRSSPSSSPRPSPRNSPRSQTATSSRGAQVLRFLMVSFAIGLLIGQTAKSKLSFVKQINAFKFDGTDNMQDAKRQRLQEVKEAYGPIRDIALLGERNSGTTWMTDELRKCFEASGIKVRSGLTKDKHFFQYDEDYEGDPAYYAHRNAAEAIKMKRSSTLVVSVFRNPYAWAAAMQRRPHHSPNHLRLPMQEFLTRPWTMERPQRDLMFSKIEGPVCQLGYAFNEVIPCLRTKQDHVERQGNKPNYSARDPQYELQQDGSGKPFNSILDLREAKIENIMSIESWDWVASLEVLRYEDLLTHGTESFLKYVEEITGTKMQCTPSPAAPERLSSYTLEPKIKNLIDKTLDWDVEGMIGYHKSQLA</sequence>
<evidence type="ECO:0008006" key="4">
    <source>
        <dbReference type="Google" id="ProtNLM"/>
    </source>
</evidence>
<evidence type="ECO:0000313" key="3">
    <source>
        <dbReference type="Proteomes" id="UP001295423"/>
    </source>
</evidence>
<dbReference type="EMBL" id="CAKOGP040000369">
    <property type="protein sequence ID" value="CAJ1934715.1"/>
    <property type="molecule type" value="Genomic_DNA"/>
</dbReference>
<accession>A0AAD2CI14</accession>
<reference evidence="2" key="1">
    <citation type="submission" date="2023-08" db="EMBL/GenBank/DDBJ databases">
        <authorList>
            <person name="Audoor S."/>
            <person name="Bilcke G."/>
        </authorList>
    </citation>
    <scope>NUCLEOTIDE SEQUENCE</scope>
</reference>
<keyword evidence="3" id="KW-1185">Reference proteome</keyword>
<dbReference type="Proteomes" id="UP001295423">
    <property type="component" value="Unassembled WGS sequence"/>
</dbReference>
<gene>
    <name evidence="2" type="ORF">CYCCA115_LOCUS4054</name>
</gene>